<organism evidence="3 4">
    <name type="scientific">Mitsuokella jalaludinii</name>
    <dbReference type="NCBI Taxonomy" id="187979"/>
    <lineage>
        <taxon>Bacteria</taxon>
        <taxon>Bacillati</taxon>
        <taxon>Bacillota</taxon>
        <taxon>Negativicutes</taxon>
        <taxon>Selenomonadales</taxon>
        <taxon>Selenomonadaceae</taxon>
        <taxon>Mitsuokella</taxon>
    </lineage>
</organism>
<dbReference type="Proteomes" id="UP000095546">
    <property type="component" value="Unassembled WGS sequence"/>
</dbReference>
<accession>A0A173W731</accession>
<keyword evidence="2" id="KW-0472">Membrane</keyword>
<feature type="transmembrane region" description="Helical" evidence="2">
    <location>
        <begin position="6"/>
        <end position="22"/>
    </location>
</feature>
<dbReference type="OrthoDB" id="1666546at2"/>
<protein>
    <submittedName>
        <fullName evidence="3">Uncharacterized protein</fullName>
    </submittedName>
</protein>
<evidence type="ECO:0000256" key="2">
    <source>
        <dbReference type="SAM" id="Phobius"/>
    </source>
</evidence>
<feature type="region of interest" description="Disordered" evidence="1">
    <location>
        <begin position="24"/>
        <end position="86"/>
    </location>
</feature>
<dbReference type="AlphaFoldDB" id="A0A173W731"/>
<dbReference type="EMBL" id="CYYU01000001">
    <property type="protein sequence ID" value="CUN35214.1"/>
    <property type="molecule type" value="Genomic_DNA"/>
</dbReference>
<reference evidence="3 4" key="1">
    <citation type="submission" date="2015-09" db="EMBL/GenBank/DDBJ databases">
        <authorList>
            <consortium name="Pathogen Informatics"/>
        </authorList>
    </citation>
    <scope>NUCLEOTIDE SEQUENCE [LARGE SCALE GENOMIC DNA]</scope>
    <source>
        <strain evidence="3 4">2789STDY5608828</strain>
    </source>
</reference>
<keyword evidence="4" id="KW-1185">Reference proteome</keyword>
<dbReference type="GeneID" id="83709811"/>
<dbReference type="RefSeq" id="WP_055159909.1">
    <property type="nucleotide sequence ID" value="NZ_CABIWZ010000001.1"/>
</dbReference>
<evidence type="ECO:0000256" key="1">
    <source>
        <dbReference type="SAM" id="MobiDB-lite"/>
    </source>
</evidence>
<gene>
    <name evidence="3" type="ORF">ERS852385_00088</name>
</gene>
<evidence type="ECO:0000313" key="4">
    <source>
        <dbReference type="Proteomes" id="UP000095546"/>
    </source>
</evidence>
<feature type="compositionally biased region" description="Basic and acidic residues" evidence="1">
    <location>
        <begin position="51"/>
        <end position="60"/>
    </location>
</feature>
<sequence>MDSSIWVIILFAIMAILSDKLGKKKTPKRMPPFPPRDVDRTLPPPMPEPWGKAERGEKNVPFEIPDIKGAPLPQGMTDEGGIYREPGTKMQDMLEAYREEMADKARAAAYEAQRRAEEAAIRAEEEAVYAQQAGLAKKKTARRAAILPQFTPDQVQQAVVMAEILGRPKAYRHHSPYRRR</sequence>
<name>A0A173W731_9FIRM</name>
<proteinExistence type="predicted"/>
<keyword evidence="2" id="KW-1133">Transmembrane helix</keyword>
<dbReference type="eggNOG" id="ENOG5033V19">
    <property type="taxonomic scope" value="Bacteria"/>
</dbReference>
<keyword evidence="2" id="KW-0812">Transmembrane</keyword>
<dbReference type="STRING" id="187979.ERS852385_00088"/>
<evidence type="ECO:0000313" key="3">
    <source>
        <dbReference type="EMBL" id="CUN35214.1"/>
    </source>
</evidence>